<dbReference type="EMBL" id="BGZK01000021">
    <property type="protein sequence ID" value="GBP06260.1"/>
    <property type="molecule type" value="Genomic_DNA"/>
</dbReference>
<protein>
    <submittedName>
        <fullName evidence="2">Uncharacterized protein</fullName>
    </submittedName>
</protein>
<keyword evidence="1" id="KW-1133">Transmembrane helix</keyword>
<proteinExistence type="predicted"/>
<keyword evidence="1" id="KW-0472">Membrane</keyword>
<comment type="caution">
    <text evidence="2">The sequence shown here is derived from an EMBL/GenBank/DDBJ whole genome shotgun (WGS) entry which is preliminary data.</text>
</comment>
<sequence length="79" mass="8473">MDNMWSVVEHVSLATGAAELAVFTAILYWFCTSRKGTRGGGPGLRSDGSSDVPSTSFNLHGISNIPFSFTYYLALGPKL</sequence>
<keyword evidence="3" id="KW-1185">Reference proteome</keyword>
<organism evidence="2 3">
    <name type="scientific">Eumeta variegata</name>
    <name type="common">Bagworm moth</name>
    <name type="synonym">Eumeta japonica</name>
    <dbReference type="NCBI Taxonomy" id="151549"/>
    <lineage>
        <taxon>Eukaryota</taxon>
        <taxon>Metazoa</taxon>
        <taxon>Ecdysozoa</taxon>
        <taxon>Arthropoda</taxon>
        <taxon>Hexapoda</taxon>
        <taxon>Insecta</taxon>
        <taxon>Pterygota</taxon>
        <taxon>Neoptera</taxon>
        <taxon>Endopterygota</taxon>
        <taxon>Lepidoptera</taxon>
        <taxon>Glossata</taxon>
        <taxon>Ditrysia</taxon>
        <taxon>Tineoidea</taxon>
        <taxon>Psychidae</taxon>
        <taxon>Oiketicinae</taxon>
        <taxon>Eumeta</taxon>
    </lineage>
</organism>
<dbReference type="AlphaFoldDB" id="A0A4C1SYB8"/>
<accession>A0A4C1SYB8</accession>
<dbReference type="Proteomes" id="UP000299102">
    <property type="component" value="Unassembled WGS sequence"/>
</dbReference>
<name>A0A4C1SYB8_EUMVA</name>
<evidence type="ECO:0000313" key="3">
    <source>
        <dbReference type="Proteomes" id="UP000299102"/>
    </source>
</evidence>
<evidence type="ECO:0000256" key="1">
    <source>
        <dbReference type="SAM" id="Phobius"/>
    </source>
</evidence>
<dbReference type="OrthoDB" id="7330967at2759"/>
<reference evidence="2 3" key="1">
    <citation type="journal article" date="2019" name="Commun. Biol.">
        <title>The bagworm genome reveals a unique fibroin gene that provides high tensile strength.</title>
        <authorList>
            <person name="Kono N."/>
            <person name="Nakamura H."/>
            <person name="Ohtoshi R."/>
            <person name="Tomita M."/>
            <person name="Numata K."/>
            <person name="Arakawa K."/>
        </authorList>
    </citation>
    <scope>NUCLEOTIDE SEQUENCE [LARGE SCALE GENOMIC DNA]</scope>
</reference>
<gene>
    <name evidence="2" type="ORF">EVAR_3601_1</name>
</gene>
<keyword evidence="1" id="KW-0812">Transmembrane</keyword>
<evidence type="ECO:0000313" key="2">
    <source>
        <dbReference type="EMBL" id="GBP06260.1"/>
    </source>
</evidence>
<feature type="transmembrane region" description="Helical" evidence="1">
    <location>
        <begin position="12"/>
        <end position="31"/>
    </location>
</feature>